<dbReference type="GO" id="GO:0004803">
    <property type="term" value="F:transposase activity"/>
    <property type="evidence" value="ECO:0007669"/>
    <property type="project" value="InterPro"/>
</dbReference>
<evidence type="ECO:0000313" key="4">
    <source>
        <dbReference type="Proteomes" id="UP000292452"/>
    </source>
</evidence>
<dbReference type="Proteomes" id="UP000292452">
    <property type="component" value="Unassembled WGS sequence"/>
</dbReference>
<feature type="compositionally biased region" description="Basic residues" evidence="1">
    <location>
        <begin position="26"/>
        <end position="35"/>
    </location>
</feature>
<organism evidence="3 4">
    <name type="scientific">Streptomyces kasugaensis</name>
    <dbReference type="NCBI Taxonomy" id="1946"/>
    <lineage>
        <taxon>Bacteria</taxon>
        <taxon>Bacillati</taxon>
        <taxon>Actinomycetota</taxon>
        <taxon>Actinomycetes</taxon>
        <taxon>Kitasatosporales</taxon>
        <taxon>Streptomycetaceae</taxon>
        <taxon>Streptomyces</taxon>
    </lineage>
</organism>
<feature type="region of interest" description="Disordered" evidence="1">
    <location>
        <begin position="21"/>
        <end position="44"/>
    </location>
</feature>
<accession>A0A4Q9HRT2</accession>
<feature type="domain" description="Transposase IS110-like N-terminal" evidence="2">
    <location>
        <begin position="14"/>
        <end position="119"/>
    </location>
</feature>
<evidence type="ECO:0000259" key="2">
    <source>
        <dbReference type="Pfam" id="PF01548"/>
    </source>
</evidence>
<proteinExistence type="predicted"/>
<dbReference type="AlphaFoldDB" id="A0A4Q9HRT2"/>
<name>A0A4Q9HRT2_STRKA</name>
<dbReference type="GO" id="GO:0003677">
    <property type="term" value="F:DNA binding"/>
    <property type="evidence" value="ECO:0007669"/>
    <property type="project" value="InterPro"/>
</dbReference>
<keyword evidence="4" id="KW-1185">Reference proteome</keyword>
<dbReference type="EMBL" id="SIXH01000200">
    <property type="protein sequence ID" value="TBO57708.1"/>
    <property type="molecule type" value="Genomic_DNA"/>
</dbReference>
<evidence type="ECO:0000313" key="3">
    <source>
        <dbReference type="EMBL" id="TBO57708.1"/>
    </source>
</evidence>
<dbReference type="Pfam" id="PF01548">
    <property type="entry name" value="DEDD_Tnp_IS110"/>
    <property type="match status" value="1"/>
</dbReference>
<dbReference type="GO" id="GO:0006313">
    <property type="term" value="P:DNA transposition"/>
    <property type="evidence" value="ECO:0007669"/>
    <property type="project" value="InterPro"/>
</dbReference>
<comment type="caution">
    <text evidence="3">The sequence shown here is derived from an EMBL/GenBank/DDBJ whole genome shotgun (WGS) entry which is preliminary data.</text>
</comment>
<evidence type="ECO:0000256" key="1">
    <source>
        <dbReference type="SAM" id="MobiDB-lite"/>
    </source>
</evidence>
<sequence>MTDVTDETGIGICLGLDVDKSEQHASRHQPHRKRLFDKPLPNSEPKLRELSENLRARRGMVLVVVDRQVSIGTLPLGVARHTGCQVVYLRGPKMRRIADLYPGDVKTDACGAFIIAAAAPMTCSR</sequence>
<dbReference type="InterPro" id="IPR002525">
    <property type="entry name" value="Transp_IS110-like_N"/>
</dbReference>
<gene>
    <name evidence="3" type="ORF">EYS09_21310</name>
</gene>
<reference evidence="3 4" key="1">
    <citation type="submission" date="2019-02" db="EMBL/GenBank/DDBJ databases">
        <title>Draft Genome Sequence of Streptomyces sp. AM-2504, identified by 16S rRNA comparative analysis as a Streptomyces Kasugaensis strain.</title>
        <authorList>
            <person name="Napolioni V."/>
            <person name="Giuliodori A.M."/>
            <person name="Spurio R."/>
            <person name="Fabbretti A."/>
        </authorList>
    </citation>
    <scope>NUCLEOTIDE SEQUENCE [LARGE SCALE GENOMIC DNA]</scope>
    <source>
        <strain evidence="3 4">AM-2504</strain>
    </source>
</reference>
<protein>
    <recommendedName>
        <fullName evidence="2">Transposase IS110-like N-terminal domain-containing protein</fullName>
    </recommendedName>
</protein>